<keyword evidence="6" id="KW-0999">Mitochondrion inner membrane</keyword>
<comment type="function">
    <text evidence="10">Catalyzes the exchange of ADP and ATP across the membrane.</text>
</comment>
<sequence length="128" mass="14172">MSEGGKEIKGISFAGNFSLSEAAAVIAKTTAAAPIERVKLLIQNQSEMIKQGRLDRPYRGDKLKKIFNPRKDDPYWRSFYKNVFSGGVAGAMSRVFVYSLGYALTRLANDAKSVKKGYVALEEFILIS</sequence>
<accession>A0A1S8X503</accession>
<dbReference type="AlphaFoldDB" id="A0A1S8X503"/>
<evidence type="ECO:0000313" key="12">
    <source>
        <dbReference type="Proteomes" id="UP000243686"/>
    </source>
</evidence>
<comment type="subunit">
    <text evidence="10">Monomer.</text>
</comment>
<evidence type="ECO:0000256" key="3">
    <source>
        <dbReference type="ARBA" id="ARBA00022448"/>
    </source>
</evidence>
<dbReference type="GO" id="GO:0005743">
    <property type="term" value="C:mitochondrial inner membrane"/>
    <property type="evidence" value="ECO:0007669"/>
    <property type="project" value="UniProtKB-SubCell"/>
</dbReference>
<evidence type="ECO:0000256" key="9">
    <source>
        <dbReference type="ARBA" id="ARBA00023136"/>
    </source>
</evidence>
<evidence type="ECO:0000256" key="2">
    <source>
        <dbReference type="ARBA" id="ARBA00006375"/>
    </source>
</evidence>
<dbReference type="PANTHER" id="PTHR45635">
    <property type="entry name" value="ADP,ATP CARRIER PROTEIN 1-RELATED-RELATED"/>
    <property type="match status" value="1"/>
</dbReference>
<evidence type="ECO:0000256" key="8">
    <source>
        <dbReference type="ARBA" id="ARBA00023128"/>
    </source>
</evidence>
<keyword evidence="5" id="KW-0677">Repeat</keyword>
<keyword evidence="7" id="KW-1133">Transmembrane helix</keyword>
<keyword evidence="9" id="KW-0472">Membrane</keyword>
<evidence type="ECO:0000256" key="7">
    <source>
        <dbReference type="ARBA" id="ARBA00022989"/>
    </source>
</evidence>
<evidence type="ECO:0000256" key="5">
    <source>
        <dbReference type="ARBA" id="ARBA00022737"/>
    </source>
</evidence>
<comment type="similarity">
    <text evidence="2 10">Belongs to the mitochondrial carrier (TC 2.A.29) family.</text>
</comment>
<comment type="subcellular location">
    <subcellularLocation>
        <location evidence="10">Membrane</location>
        <topology evidence="10">Multi-pass membrane protein</topology>
    </subcellularLocation>
    <subcellularLocation>
        <location evidence="1">Mitochondrion inner membrane</location>
        <topology evidence="1">Multi-pass membrane protein</topology>
    </subcellularLocation>
</comment>
<evidence type="ECO:0000256" key="10">
    <source>
        <dbReference type="RuleBase" id="RU368008"/>
    </source>
</evidence>
<evidence type="ECO:0000256" key="4">
    <source>
        <dbReference type="ARBA" id="ARBA00022692"/>
    </source>
</evidence>
<name>A0A1S8X503_OPIVI</name>
<dbReference type="InterPro" id="IPR023395">
    <property type="entry name" value="MCP_dom_sf"/>
</dbReference>
<proteinExistence type="inferred from homology"/>
<organism evidence="11 12">
    <name type="scientific">Opisthorchis viverrini</name>
    <name type="common">Southeast Asian liver fluke</name>
    <dbReference type="NCBI Taxonomy" id="6198"/>
    <lineage>
        <taxon>Eukaryota</taxon>
        <taxon>Metazoa</taxon>
        <taxon>Spiralia</taxon>
        <taxon>Lophotrochozoa</taxon>
        <taxon>Platyhelminthes</taxon>
        <taxon>Trematoda</taxon>
        <taxon>Digenea</taxon>
        <taxon>Opisthorchiida</taxon>
        <taxon>Opisthorchiata</taxon>
        <taxon>Opisthorchiidae</taxon>
        <taxon>Opisthorchis</taxon>
    </lineage>
</organism>
<dbReference type="InterPro" id="IPR002113">
    <property type="entry name" value="ADT_euk_type"/>
</dbReference>
<dbReference type="PANTHER" id="PTHR45635:SF14">
    <property type="entry name" value="ADP_ATP TRANSLOCASE"/>
    <property type="match status" value="1"/>
</dbReference>
<dbReference type="Proteomes" id="UP000243686">
    <property type="component" value="Unassembled WGS sequence"/>
</dbReference>
<dbReference type="GO" id="GO:0140021">
    <property type="term" value="P:mitochondrial ADP transmembrane transport"/>
    <property type="evidence" value="ECO:0007669"/>
    <property type="project" value="InterPro"/>
</dbReference>
<gene>
    <name evidence="11" type="ORF">X801_02297</name>
</gene>
<dbReference type="EMBL" id="KV891986">
    <property type="protein sequence ID" value="OON21804.1"/>
    <property type="molecule type" value="Genomic_DNA"/>
</dbReference>
<evidence type="ECO:0000313" key="11">
    <source>
        <dbReference type="EMBL" id="OON21804.1"/>
    </source>
</evidence>
<dbReference type="SUPFAM" id="SSF103506">
    <property type="entry name" value="Mitochondrial carrier"/>
    <property type="match status" value="1"/>
</dbReference>
<dbReference type="Gene3D" id="1.50.40.10">
    <property type="entry name" value="Mitochondrial carrier domain"/>
    <property type="match status" value="1"/>
</dbReference>
<reference evidence="11 12" key="1">
    <citation type="submission" date="2015-03" db="EMBL/GenBank/DDBJ databases">
        <title>Draft genome of the nematode, Opisthorchis viverrini.</title>
        <authorList>
            <person name="Mitreva M."/>
        </authorList>
    </citation>
    <scope>NUCLEOTIDE SEQUENCE [LARGE SCALE GENOMIC DNA]</scope>
    <source>
        <strain evidence="11">Khon Kaen</strain>
    </source>
</reference>
<evidence type="ECO:0000256" key="6">
    <source>
        <dbReference type="ARBA" id="ARBA00022792"/>
    </source>
</evidence>
<keyword evidence="4" id="KW-0812">Transmembrane</keyword>
<keyword evidence="12" id="KW-1185">Reference proteome</keyword>
<keyword evidence="3 10" id="KW-0813">Transport</keyword>
<dbReference type="GO" id="GO:1990544">
    <property type="term" value="P:mitochondrial ATP transmembrane transport"/>
    <property type="evidence" value="ECO:0007669"/>
    <property type="project" value="InterPro"/>
</dbReference>
<keyword evidence="8" id="KW-0496">Mitochondrion</keyword>
<protein>
    <recommendedName>
        <fullName evidence="10">ADP/ATP translocase</fullName>
    </recommendedName>
    <alternativeName>
        <fullName evidence="10">ADP,ATP carrier protein</fullName>
    </alternativeName>
</protein>
<evidence type="ECO:0000256" key="1">
    <source>
        <dbReference type="ARBA" id="ARBA00004448"/>
    </source>
</evidence>
<dbReference type="GO" id="GO:1901029">
    <property type="term" value="P:negative regulation of mitochondrial outer membrane permeabilization involved in apoptotic signaling pathway"/>
    <property type="evidence" value="ECO:0007669"/>
    <property type="project" value="TreeGrafter"/>
</dbReference>
<dbReference type="GO" id="GO:0005471">
    <property type="term" value="F:ATP:ADP antiporter activity"/>
    <property type="evidence" value="ECO:0007669"/>
    <property type="project" value="UniProtKB-UniRule"/>
</dbReference>